<accession>A0A7J5Z6Q0</accession>
<comment type="caution">
    <text evidence="1">The sequence shown here is derived from an EMBL/GenBank/DDBJ whole genome shotgun (WGS) entry which is preliminary data.</text>
</comment>
<evidence type="ECO:0000313" key="1">
    <source>
        <dbReference type="EMBL" id="KAF3856851.1"/>
    </source>
</evidence>
<proteinExistence type="predicted"/>
<name>A0A7J5Z6Q0_DISMA</name>
<dbReference type="AlphaFoldDB" id="A0A7J5Z6Q0"/>
<reference evidence="1 2" key="1">
    <citation type="submission" date="2020-03" db="EMBL/GenBank/DDBJ databases">
        <title>Dissostichus mawsoni Genome sequencing and assembly.</title>
        <authorList>
            <person name="Park H."/>
        </authorList>
    </citation>
    <scope>NUCLEOTIDE SEQUENCE [LARGE SCALE GENOMIC DNA]</scope>
    <source>
        <strain evidence="1">DM0001</strain>
        <tissue evidence="1">Muscle</tissue>
    </source>
</reference>
<gene>
    <name evidence="1" type="ORF">F7725_017574</name>
</gene>
<sequence length="103" mass="11539">MGMTSCRSGYPSRITLLGHSSLWYSILLHPQVKTDLRNQLQGEHLAACLKISINGPCPEAFPYDRAFEYFFRKPRKIGCQDKGANFATNILVVVFQAGFELGT</sequence>
<dbReference type="OrthoDB" id="6159421at2759"/>
<dbReference type="EMBL" id="JAAKFY010000006">
    <property type="protein sequence ID" value="KAF3856851.1"/>
    <property type="molecule type" value="Genomic_DNA"/>
</dbReference>
<dbReference type="Proteomes" id="UP000518266">
    <property type="component" value="Unassembled WGS sequence"/>
</dbReference>
<keyword evidence="2" id="KW-1185">Reference proteome</keyword>
<evidence type="ECO:0000313" key="2">
    <source>
        <dbReference type="Proteomes" id="UP000518266"/>
    </source>
</evidence>
<protein>
    <submittedName>
        <fullName evidence="1">Uncharacterized protein</fullName>
    </submittedName>
</protein>
<organism evidence="1 2">
    <name type="scientific">Dissostichus mawsoni</name>
    <name type="common">Antarctic cod</name>
    <dbReference type="NCBI Taxonomy" id="36200"/>
    <lineage>
        <taxon>Eukaryota</taxon>
        <taxon>Metazoa</taxon>
        <taxon>Chordata</taxon>
        <taxon>Craniata</taxon>
        <taxon>Vertebrata</taxon>
        <taxon>Euteleostomi</taxon>
        <taxon>Actinopterygii</taxon>
        <taxon>Neopterygii</taxon>
        <taxon>Teleostei</taxon>
        <taxon>Neoteleostei</taxon>
        <taxon>Acanthomorphata</taxon>
        <taxon>Eupercaria</taxon>
        <taxon>Perciformes</taxon>
        <taxon>Notothenioidei</taxon>
        <taxon>Nototheniidae</taxon>
        <taxon>Dissostichus</taxon>
    </lineage>
</organism>